<protein>
    <submittedName>
        <fullName evidence="1">Uncharacterized protein</fullName>
    </submittedName>
</protein>
<sequence>MRHMRHHYSSLAIIGLSFAGVLLGCSGLYSNSPLALPRQNVERVASYSGTGVVESIEVVHREGSGVAGTAGSRIQRDNAAARQIYNIRVRMDDGSLPTFAQEDSTDFRVGDRVRLEDGRISRY</sequence>
<keyword evidence="2" id="KW-1185">Reference proteome</keyword>
<evidence type="ECO:0000313" key="2">
    <source>
        <dbReference type="Proteomes" id="UP001617427"/>
    </source>
</evidence>
<proteinExistence type="predicted"/>
<dbReference type="RefSeq" id="WP_402697865.1">
    <property type="nucleotide sequence ID" value="NZ_JBIUZV010000001.1"/>
</dbReference>
<accession>A0ABW8ESA1</accession>
<comment type="caution">
    <text evidence="1">The sequence shown here is derived from an EMBL/GenBank/DDBJ whole genome shotgun (WGS) entry which is preliminary data.</text>
</comment>
<gene>
    <name evidence="1" type="ORF">ACIPEN_00130</name>
</gene>
<reference evidence="1 2" key="1">
    <citation type="submission" date="2024-10" db="EMBL/GenBank/DDBJ databases">
        <title>The Natural Products Discovery Center: Release of the First 8490 Sequenced Strains for Exploring Actinobacteria Biosynthetic Diversity.</title>
        <authorList>
            <person name="Kalkreuter E."/>
            <person name="Kautsar S.A."/>
            <person name="Yang D."/>
            <person name="Bader C.D."/>
            <person name="Teijaro C.N."/>
            <person name="Fluegel L."/>
            <person name="Davis C.M."/>
            <person name="Simpson J.R."/>
            <person name="Lauterbach L."/>
            <person name="Steele A.D."/>
            <person name="Gui C."/>
            <person name="Meng S."/>
            <person name="Li G."/>
            <person name="Viehrig K."/>
            <person name="Ye F."/>
            <person name="Su P."/>
            <person name="Kiefer A.F."/>
            <person name="Nichols A."/>
            <person name="Cepeda A.J."/>
            <person name="Yan W."/>
            <person name="Fan B."/>
            <person name="Jiang Y."/>
            <person name="Adhikari A."/>
            <person name="Zheng C.-J."/>
            <person name="Schuster L."/>
            <person name="Cowan T.M."/>
            <person name="Smanski M.J."/>
            <person name="Chevrette M.G."/>
            <person name="De Carvalho L.P.S."/>
            <person name="Shen B."/>
        </authorList>
    </citation>
    <scope>NUCLEOTIDE SEQUENCE [LARGE SCALE GENOMIC DNA]</scope>
    <source>
        <strain evidence="1 2">NPDC087045</strain>
    </source>
</reference>
<dbReference type="Proteomes" id="UP001617427">
    <property type="component" value="Unassembled WGS sequence"/>
</dbReference>
<dbReference type="PROSITE" id="PS51257">
    <property type="entry name" value="PROKAR_LIPOPROTEIN"/>
    <property type="match status" value="1"/>
</dbReference>
<evidence type="ECO:0000313" key="1">
    <source>
        <dbReference type="EMBL" id="MFJ3044209.1"/>
    </source>
</evidence>
<dbReference type="EMBL" id="JBIUZV010000001">
    <property type="protein sequence ID" value="MFJ3044209.1"/>
    <property type="molecule type" value="Genomic_DNA"/>
</dbReference>
<name>A0ABW8ESA1_9BURK</name>
<organism evidence="1 2">
    <name type="scientific">Herbaspirillum chlorophenolicum</name>
    <dbReference type="NCBI Taxonomy" id="211589"/>
    <lineage>
        <taxon>Bacteria</taxon>
        <taxon>Pseudomonadati</taxon>
        <taxon>Pseudomonadota</taxon>
        <taxon>Betaproteobacteria</taxon>
        <taxon>Burkholderiales</taxon>
        <taxon>Oxalobacteraceae</taxon>
        <taxon>Herbaspirillum</taxon>
    </lineage>
</organism>